<dbReference type="OrthoDB" id="85156at2157"/>
<accession>N6VP77</accession>
<comment type="catalytic activity">
    <reaction evidence="2">
        <text>5-phospho-alpha-D-ribose 1-diphosphate + 4-hydroxybenzoate + H(+) = 4-(beta-D-ribofuranosyl)phenol 5'-phosphate + CO2 + diphosphate</text>
        <dbReference type="Rhea" id="RHEA:48556"/>
        <dbReference type="ChEBI" id="CHEBI:15378"/>
        <dbReference type="ChEBI" id="CHEBI:16526"/>
        <dbReference type="ChEBI" id="CHEBI:17879"/>
        <dbReference type="ChEBI" id="CHEBI:33019"/>
        <dbReference type="ChEBI" id="CHEBI:58017"/>
        <dbReference type="ChEBI" id="CHEBI:82767"/>
        <dbReference type="EC" id="2.4.2.54"/>
    </reaction>
</comment>
<dbReference type="GO" id="GO:0005524">
    <property type="term" value="F:ATP binding"/>
    <property type="evidence" value="ECO:0007669"/>
    <property type="project" value="UniProtKB-UniRule"/>
</dbReference>
<keyword evidence="1 2" id="KW-0808">Transferase</keyword>
<dbReference type="Pfam" id="PF08544">
    <property type="entry name" value="GHMP_kinases_C"/>
    <property type="match status" value="1"/>
</dbReference>
<evidence type="ECO:0000256" key="1">
    <source>
        <dbReference type="ARBA" id="ARBA00022679"/>
    </source>
</evidence>
<dbReference type="PANTHER" id="PTHR20861">
    <property type="entry name" value="HOMOSERINE/4-DIPHOSPHOCYTIDYL-2-C-METHYL-D-ERYTHRITOL KINASE"/>
    <property type="match status" value="1"/>
</dbReference>
<dbReference type="Proteomes" id="UP000053695">
    <property type="component" value="Unassembled WGS sequence"/>
</dbReference>
<keyword evidence="2" id="KW-0328">Glycosyltransferase</keyword>
<dbReference type="PIRSF" id="PIRSF004884">
    <property type="entry name" value="Sugar_kin_arch"/>
    <property type="match status" value="1"/>
</dbReference>
<dbReference type="EC" id="2.4.2.54" evidence="2"/>
<gene>
    <name evidence="5" type="ORF">J422_06558</name>
</gene>
<dbReference type="Pfam" id="PF00288">
    <property type="entry name" value="GHMP_kinases_N"/>
    <property type="match status" value="1"/>
</dbReference>
<dbReference type="AlphaFoldDB" id="N6VP77"/>
<evidence type="ECO:0000313" key="6">
    <source>
        <dbReference type="Proteomes" id="UP000053695"/>
    </source>
</evidence>
<name>N6VP77_9EURY</name>
<protein>
    <recommendedName>
        <fullName evidence="2">Beta-ribofuranosylaminobenzene 5'-phosphate synthase</fullName>
        <shortName evidence="2">Beta-RFA-P synthase</shortName>
        <ecNumber evidence="2">2.4.2.54</ecNumber>
    </recommendedName>
</protein>
<evidence type="ECO:0000259" key="4">
    <source>
        <dbReference type="Pfam" id="PF08544"/>
    </source>
</evidence>
<reference evidence="5 6" key="1">
    <citation type="journal article" date="2013" name="Genome Announc.">
        <title>Draft Genome Sequence of a Highly Flagellated, Fast-Swimming Archaeon, Methanocaldococcus villosus Strain KIN24-T80 (DSM 22612).</title>
        <authorList>
            <person name="Thennarasu S."/>
            <person name="Polireddy D."/>
            <person name="Antony A."/>
            <person name="Yada M.R."/>
            <person name="Algarawi S."/>
            <person name="Sivakumar N."/>
        </authorList>
    </citation>
    <scope>NUCLEOTIDE SEQUENCE [LARGE SCALE GENOMIC DNA]</scope>
    <source>
        <strain evidence="5 6">KIN24-T80</strain>
    </source>
</reference>
<evidence type="ECO:0000256" key="2">
    <source>
        <dbReference type="PIRNR" id="PIRNR004884"/>
    </source>
</evidence>
<comment type="caution">
    <text evidence="5">The sequence shown here is derived from an EMBL/GenBank/DDBJ whole genome shotgun (WGS) entry which is preliminary data.</text>
</comment>
<dbReference type="InterPro" id="IPR020568">
    <property type="entry name" value="Ribosomal_Su5_D2-typ_SF"/>
</dbReference>
<evidence type="ECO:0000259" key="3">
    <source>
        <dbReference type="Pfam" id="PF00288"/>
    </source>
</evidence>
<dbReference type="InterPro" id="IPR053442">
    <property type="entry name" value="Beta-RFA-P_synthase"/>
</dbReference>
<dbReference type="PATRIC" id="fig|1069083.5.peg.1276"/>
<sequence>MIIESPSRIHITLIDLNASIGRVDGGVGIALEKPNLKIEGDIERDIIIEFDNTLYNKFPEDFLNKIKNRAYNIAKDILNYIGKEGIYLKFLSLFPSHSGLGSGTQLSLAIGKLITKLYNYNIDIYEIAKLLGRGGTSGIGIGAFKYGGFLLDGGHSWKEKKDFKPSSASKGIRPAPILFRHNFDFDITLIIPEGEHVYGKREVDIFKKYCPIPLNEVEKLSHLILMKMLPAVVEKNLEDFGDVINKIQYLGFKKVEVGLQSEVVKELIQSLQKSAFSGLSSFGPTVYALGDKRFIIETANEVFDKFGVDGEIIFTKANNIGYKIW</sequence>
<dbReference type="InterPro" id="IPR006204">
    <property type="entry name" value="GHMP_kinase_N_dom"/>
</dbReference>
<comment type="subunit">
    <text evidence="2">Homodimer.</text>
</comment>
<dbReference type="GO" id="GO:0043793">
    <property type="term" value="F:beta-ribofuranosylaminobenzene 5'-phosphate synthase activity"/>
    <property type="evidence" value="ECO:0007669"/>
    <property type="project" value="UniProtKB-EC"/>
</dbReference>
<comment type="function">
    <text evidence="2">Catalyzes the condensation of 4-aminobenzoate (pABA) with 5-phospho-alpha-D-ribose 1-diphosphate (PRPP) to produce beta-ribofuranosylaminobenzene 5'-phosphate (beta-RFA-P).</text>
</comment>
<feature type="domain" description="GHMP kinase C-terminal" evidence="4">
    <location>
        <begin position="228"/>
        <end position="292"/>
    </location>
</feature>
<evidence type="ECO:0000313" key="5">
    <source>
        <dbReference type="EMBL" id="ENN95670.1"/>
    </source>
</evidence>
<comment type="pathway">
    <text evidence="2">Cofactor biosynthesis; 5,6,7,8-tetrahydromethanopterin biosynthesis.</text>
</comment>
<dbReference type="InterPro" id="IPR004422">
    <property type="entry name" value="RFAP_synthase"/>
</dbReference>
<dbReference type="EMBL" id="APMM01000055">
    <property type="protein sequence ID" value="ENN95670.1"/>
    <property type="molecule type" value="Genomic_DNA"/>
</dbReference>
<organism evidence="5 6">
    <name type="scientific">Methanocaldococcus villosus KIN24-T80</name>
    <dbReference type="NCBI Taxonomy" id="1069083"/>
    <lineage>
        <taxon>Archaea</taxon>
        <taxon>Methanobacteriati</taxon>
        <taxon>Methanobacteriota</taxon>
        <taxon>Methanomada group</taxon>
        <taxon>Methanococci</taxon>
        <taxon>Methanococcales</taxon>
        <taxon>Methanocaldococcaceae</taxon>
        <taxon>Methanocaldococcus</taxon>
    </lineage>
</organism>
<dbReference type="STRING" id="1069083.GCA_000371805_00607"/>
<dbReference type="NCBIfam" id="NF040726">
    <property type="entry name" value="BetaRFA-P_synth"/>
    <property type="match status" value="1"/>
</dbReference>
<dbReference type="PANTHER" id="PTHR20861:SF6">
    <property type="entry name" value="BETA-RIBOFURANOSYLPHENOL 5'-PHOSPHATE SYNTHASE"/>
    <property type="match status" value="1"/>
</dbReference>
<feature type="domain" description="GHMP kinase N-terminal" evidence="3">
    <location>
        <begin position="68"/>
        <end position="148"/>
    </location>
</feature>
<dbReference type="Gene3D" id="3.30.230.10">
    <property type="match status" value="1"/>
</dbReference>
<dbReference type="RefSeq" id="WP_004593714.1">
    <property type="nucleotide sequence ID" value="NZ_APMM01000055.1"/>
</dbReference>
<dbReference type="UniPathway" id="UPA00065"/>
<dbReference type="InterPro" id="IPR014721">
    <property type="entry name" value="Ribsml_uS5_D2-typ_fold_subgr"/>
</dbReference>
<keyword evidence="6" id="KW-1185">Reference proteome</keyword>
<comment type="similarity">
    <text evidence="2">Belongs to the beta-RFA-P synthase family.</text>
</comment>
<dbReference type="SUPFAM" id="SSF54211">
    <property type="entry name" value="Ribosomal protein S5 domain 2-like"/>
    <property type="match status" value="1"/>
</dbReference>
<dbReference type="InterPro" id="IPR013750">
    <property type="entry name" value="GHMP_kinase_C_dom"/>
</dbReference>
<proteinExistence type="inferred from homology"/>
<dbReference type="NCBIfam" id="TIGR00144">
    <property type="entry name" value="beta_RFAP_syn"/>
    <property type="match status" value="1"/>
</dbReference>